<name>A0A4Y2CEW2_ARAVE</name>
<gene>
    <name evidence="1" type="ORF">AVEN_40825_1</name>
</gene>
<dbReference type="EMBL" id="BGPR01000183">
    <property type="protein sequence ID" value="GBM02759.1"/>
    <property type="molecule type" value="Genomic_DNA"/>
</dbReference>
<reference evidence="1 2" key="1">
    <citation type="journal article" date="2019" name="Sci. Rep.">
        <title>Orb-weaving spider Araneus ventricosus genome elucidates the spidroin gene catalogue.</title>
        <authorList>
            <person name="Kono N."/>
            <person name="Nakamura H."/>
            <person name="Ohtoshi R."/>
            <person name="Moran D.A.P."/>
            <person name="Shinohara A."/>
            <person name="Yoshida Y."/>
            <person name="Fujiwara M."/>
            <person name="Mori M."/>
            <person name="Tomita M."/>
            <person name="Arakawa K."/>
        </authorList>
    </citation>
    <scope>NUCLEOTIDE SEQUENCE [LARGE SCALE GENOMIC DNA]</scope>
</reference>
<comment type="caution">
    <text evidence="1">The sequence shown here is derived from an EMBL/GenBank/DDBJ whole genome shotgun (WGS) entry which is preliminary data.</text>
</comment>
<accession>A0A4Y2CEW2</accession>
<evidence type="ECO:0000313" key="1">
    <source>
        <dbReference type="EMBL" id="GBM02759.1"/>
    </source>
</evidence>
<protein>
    <recommendedName>
        <fullName evidence="3">Reverse transcriptase domain-containing protein</fullName>
    </recommendedName>
</protein>
<dbReference type="AlphaFoldDB" id="A0A4Y2CEW2"/>
<organism evidence="1 2">
    <name type="scientific">Araneus ventricosus</name>
    <name type="common">Orbweaver spider</name>
    <name type="synonym">Epeira ventricosa</name>
    <dbReference type="NCBI Taxonomy" id="182803"/>
    <lineage>
        <taxon>Eukaryota</taxon>
        <taxon>Metazoa</taxon>
        <taxon>Ecdysozoa</taxon>
        <taxon>Arthropoda</taxon>
        <taxon>Chelicerata</taxon>
        <taxon>Arachnida</taxon>
        <taxon>Araneae</taxon>
        <taxon>Araneomorphae</taxon>
        <taxon>Entelegynae</taxon>
        <taxon>Araneoidea</taxon>
        <taxon>Araneidae</taxon>
        <taxon>Araneus</taxon>
    </lineage>
</organism>
<evidence type="ECO:0008006" key="3">
    <source>
        <dbReference type="Google" id="ProtNLM"/>
    </source>
</evidence>
<keyword evidence="2" id="KW-1185">Reference proteome</keyword>
<dbReference type="Proteomes" id="UP000499080">
    <property type="component" value="Unassembled WGS sequence"/>
</dbReference>
<proteinExistence type="predicted"/>
<evidence type="ECO:0000313" key="2">
    <source>
        <dbReference type="Proteomes" id="UP000499080"/>
    </source>
</evidence>
<sequence length="113" mass="13159">MEGGMFTFYLAWPNKQLQCPSYSLLVTRFRSKIVQKCLSWNIPLNHDYKINNLVSSRSNSVKDLGIIFDTKLDFSQDIDAMVSKAYRKLGILKRKTREFTSELDLKIFMSDPI</sequence>
<dbReference type="PRINTS" id="PR01345">
    <property type="entry name" value="CERVTRCPTASE"/>
</dbReference>
<dbReference type="OrthoDB" id="426210at2759"/>